<comment type="similarity">
    <text evidence="2 8">Belongs to the extradiol ring-cleavage dioxygenase family.</text>
</comment>
<reference evidence="10 11" key="1">
    <citation type="submission" date="2019-10" db="EMBL/GenBank/DDBJ databases">
        <title>Draft genome sequences of Lactobacillus strains.</title>
        <authorList>
            <person name="Cho G.-S."/>
            <person name="Fagbemigun O."/>
            <person name="Brinks E."/>
            <person name="Franz C.M.A.P."/>
        </authorList>
    </citation>
    <scope>NUCLEOTIDE SEQUENCE [LARGE SCALE GENOMIC DNA]</scope>
    <source>
        <strain evidence="10 11">313</strain>
    </source>
</reference>
<dbReference type="PANTHER" id="PTHR21366:SF14">
    <property type="entry name" value="GLYOXALASE DOMAIN-CONTAINING PROTEIN 5"/>
    <property type="match status" value="1"/>
</dbReference>
<dbReference type="Proteomes" id="UP000430466">
    <property type="component" value="Unassembled WGS sequence"/>
</dbReference>
<evidence type="ECO:0000313" key="10">
    <source>
        <dbReference type="EMBL" id="MPW15280.1"/>
    </source>
</evidence>
<dbReference type="SUPFAM" id="SSF54593">
    <property type="entry name" value="Glyoxalase/Bleomycin resistance protein/Dihydroxybiphenyl dioxygenase"/>
    <property type="match status" value="1"/>
</dbReference>
<evidence type="ECO:0000259" key="9">
    <source>
        <dbReference type="PROSITE" id="PS51819"/>
    </source>
</evidence>
<evidence type="ECO:0000256" key="1">
    <source>
        <dbReference type="ARBA" id="ARBA00001954"/>
    </source>
</evidence>
<dbReference type="Gene3D" id="3.10.180.10">
    <property type="entry name" value="2,3-Dihydroxybiphenyl 1,2-Dioxygenase, domain 1"/>
    <property type="match status" value="1"/>
</dbReference>
<dbReference type="PROSITE" id="PS00082">
    <property type="entry name" value="EXTRADIOL_DIOXYGENAS"/>
    <property type="match status" value="1"/>
</dbReference>
<dbReference type="RefSeq" id="WP_152724683.1">
    <property type="nucleotide sequence ID" value="NZ_JAGPZU010000009.1"/>
</dbReference>
<dbReference type="InterPro" id="IPR029068">
    <property type="entry name" value="Glyas_Bleomycin-R_OHBP_Dase"/>
</dbReference>
<organism evidence="10 11">
    <name type="scientific">Lactobacillus helveticus</name>
    <name type="common">Lactobacillus suntoryeus</name>
    <dbReference type="NCBI Taxonomy" id="1587"/>
    <lineage>
        <taxon>Bacteria</taxon>
        <taxon>Bacillati</taxon>
        <taxon>Bacillota</taxon>
        <taxon>Bacilli</taxon>
        <taxon>Lactobacillales</taxon>
        <taxon>Lactobacillaceae</taxon>
        <taxon>Lactobacillus</taxon>
    </lineage>
</organism>
<gene>
    <name evidence="10" type="ORF">GDZ32_11200</name>
</gene>
<dbReference type="AlphaFoldDB" id="A0A6A7K3U6"/>
<evidence type="ECO:0000256" key="7">
    <source>
        <dbReference type="ARBA" id="ARBA00023004"/>
    </source>
</evidence>
<keyword evidence="5 8" id="KW-0223">Dioxygenase</keyword>
<dbReference type="InterPro" id="IPR004360">
    <property type="entry name" value="Glyas_Fos-R_dOase_dom"/>
</dbReference>
<dbReference type="PANTHER" id="PTHR21366">
    <property type="entry name" value="GLYOXALASE FAMILY PROTEIN"/>
    <property type="match status" value="1"/>
</dbReference>
<accession>A0A6A7K3U6</accession>
<keyword evidence="3" id="KW-0479">Metal-binding</keyword>
<name>A0A6A7K3U6_LACHE</name>
<feature type="domain" description="VOC" evidence="9">
    <location>
        <begin position="5"/>
        <end position="126"/>
    </location>
</feature>
<dbReference type="Pfam" id="PF00903">
    <property type="entry name" value="Glyoxalase"/>
    <property type="match status" value="1"/>
</dbReference>
<protein>
    <submittedName>
        <fullName evidence="10">Virulence protein</fullName>
    </submittedName>
</protein>
<evidence type="ECO:0000256" key="4">
    <source>
        <dbReference type="ARBA" id="ARBA00022797"/>
    </source>
</evidence>
<evidence type="ECO:0000256" key="8">
    <source>
        <dbReference type="RuleBase" id="RU000683"/>
    </source>
</evidence>
<comment type="cofactor">
    <cofactor evidence="1 8">
        <name>Fe(2+)</name>
        <dbReference type="ChEBI" id="CHEBI:29033"/>
    </cofactor>
</comment>
<keyword evidence="7 8" id="KW-0408">Iron</keyword>
<dbReference type="InterPro" id="IPR037523">
    <property type="entry name" value="VOC_core"/>
</dbReference>
<dbReference type="GO" id="GO:0051213">
    <property type="term" value="F:dioxygenase activity"/>
    <property type="evidence" value="ECO:0007669"/>
    <property type="project" value="UniProtKB-KW"/>
</dbReference>
<comment type="caution">
    <text evidence="10">The sequence shown here is derived from an EMBL/GenBank/DDBJ whole genome shotgun (WGS) entry which is preliminary data.</text>
</comment>
<keyword evidence="6 8" id="KW-0560">Oxidoreductase</keyword>
<evidence type="ECO:0000256" key="6">
    <source>
        <dbReference type="ARBA" id="ARBA00023002"/>
    </source>
</evidence>
<dbReference type="InterPro" id="IPR000486">
    <property type="entry name" value="Xdiol_ring_cleave_dOase_1/2"/>
</dbReference>
<proteinExistence type="inferred from homology"/>
<evidence type="ECO:0000256" key="2">
    <source>
        <dbReference type="ARBA" id="ARBA00008784"/>
    </source>
</evidence>
<dbReference type="PROSITE" id="PS51819">
    <property type="entry name" value="VOC"/>
    <property type="match status" value="1"/>
</dbReference>
<dbReference type="EMBL" id="WHOE01000161">
    <property type="protein sequence ID" value="MPW15280.1"/>
    <property type="molecule type" value="Genomic_DNA"/>
</dbReference>
<sequence length="137" mass="15478">MTIIALDHFVITVTALNKSKNFYHEILGLPIVDEQNGFVSLQCGDQLIRRRKKTNGVNAIVAKQLEMGVFDFCLQTDQPIKNVIAKYKSNNQEIISGPVEKHGAHGKMTSVYTRDPDGNLVEEADFRKQDSYFMFAI</sequence>
<dbReference type="GO" id="GO:0008198">
    <property type="term" value="F:ferrous iron binding"/>
    <property type="evidence" value="ECO:0007669"/>
    <property type="project" value="InterPro"/>
</dbReference>
<evidence type="ECO:0000256" key="5">
    <source>
        <dbReference type="ARBA" id="ARBA00022964"/>
    </source>
</evidence>
<keyword evidence="4 8" id="KW-0058">Aromatic hydrocarbons catabolism</keyword>
<dbReference type="InterPro" id="IPR050383">
    <property type="entry name" value="GlyoxalaseI/FosfomycinResist"/>
</dbReference>
<evidence type="ECO:0000256" key="3">
    <source>
        <dbReference type="ARBA" id="ARBA00022723"/>
    </source>
</evidence>
<evidence type="ECO:0000313" key="11">
    <source>
        <dbReference type="Proteomes" id="UP000430466"/>
    </source>
</evidence>